<dbReference type="PROSITE" id="PS51196">
    <property type="entry name" value="SECA_MOTOR_DEAD"/>
    <property type="match status" value="1"/>
</dbReference>
<dbReference type="InterPro" id="IPR036670">
    <property type="entry name" value="SecA_X-link_sf"/>
</dbReference>
<dbReference type="SUPFAM" id="SSF52540">
    <property type="entry name" value="P-loop containing nucleoside triphosphate hydrolases"/>
    <property type="match status" value="2"/>
</dbReference>
<evidence type="ECO:0008006" key="11">
    <source>
        <dbReference type="Google" id="ProtNLM"/>
    </source>
</evidence>
<dbReference type="InterPro" id="IPR001650">
    <property type="entry name" value="Helicase_C-like"/>
</dbReference>
<dbReference type="GO" id="GO:0016020">
    <property type="term" value="C:membrane"/>
    <property type="evidence" value="ECO:0007669"/>
    <property type="project" value="InterPro"/>
</dbReference>
<accession>A0A819CGL6</accession>
<dbReference type="PROSITE" id="PS51192">
    <property type="entry name" value="HELICASE_ATP_BIND_1"/>
    <property type="match status" value="1"/>
</dbReference>
<evidence type="ECO:0000259" key="6">
    <source>
        <dbReference type="PROSITE" id="PS51194"/>
    </source>
</evidence>
<dbReference type="PANTHER" id="PTHR30612:SF0">
    <property type="entry name" value="CHLOROPLAST PROTEIN-TRANSPORTING ATPASE"/>
    <property type="match status" value="1"/>
</dbReference>
<sequence>MQSIECEFDKTVAINELKRSCNEGELFSLQDSKKFAYYIRKFALTFDELESVHTDLLNQLSNYLEVLDGKVDEQVQYLLCLSLKYLTRNSEKLTNKIQYSVVISLLKRCNSEFIGTELVYTLAYMNEKSTIDNELIHELSSLVLNRFDIHEGAKRFLLTRLEISKSVHSNDQLKTEHQFKSTSTSNGSFKMNKLVVTKTIQTVRTSYNNKQSEETKMIFLNLSDALKNRNRMLNMKTTLEKIDTVDDISGDNRSMWRTTWAECNNLYTLVVLQGQALKSDDKDNYLPTKLFGWHVCLDTIVAPHGSLRIIKKHKVYSFFINRMIAAALLRASKKQQLNSDAIDKLMMCATDLDSFIPVALDWKDDIVDLFVDSIYVDYNTFNELKEPDIVTNFTKKIINKTIEVIVHKGWLRNSNEVKQKSYDKNEITEIIKTEINQLRLDSLNAIYNCLVRNKQVLTNDRVKQIQKCLTSCQENDVKFTKLILQIMNIADSTNKIDYKGTFEAYIDVLVRGTRGNHEIIIQFLNNQAKDAKRSHELFTNEILKKLIGLLNNDTYDTKIKEDIIQIINTYLEHETNEALNDEHLQLLLQYVIESSNSSITLINSVLTSLLIIVDKQSSLSNQIINKLINNMECFGESSSNYILIILSRVINERNFIKDEQDLEKISIKLECNDVIESNEGSKIFFAQRSNKNQHCNQISLLTANLILLSIENQINITNKTVGNLLLALNNDDKQTKIISSKCIYLLSKYLFLDNDILSQITDFINDQIYDVSVYIHSAYLYGLANLAQLIEPINRMYMDNLSSLFVTQSLKLGVIDFTNEINCNILAILQFEANKQKFEDENVFILLDGILSLDGNYSTKVLDILEIYTSKYTIPASTIRALENELVFPERFEKAFFTIHNVIRSGQSVTNNSLQILIDDLYMSMDSQHRYNSFKLLEKARENQDLSDNIFYKLELAKAGFILSKSTNKKVIIKFIQDQTNNGMQVPIDTINALENEIHNEDALQVLHNISRNKQIIQYDLLNKLIENFNPKHDQYILIGIFENVAKNNQTLSSELLKKLEMALDRETIQDKVLLIFVYLAQKGEKLCENIINKILNRMLTEKDIMLKQEFLSTLGSLIETHKADIKLYKNKIEEILINEINFDNIHLQKLCINVLRILVKFIQINSNLFNTVITIGTSLHCDKIIKDEIYSLFRFMEQNHGELTREYKTKIELANLDYRSNIGLLNQLNAYTSNEDGLLEQNYNQLKNIIDQNFELQNRALEILHLSKSKYKMTDDLIESIALLYESTNSKEIKNSCSKLLVDANSSEKTLNDRAAEIVNKKLKNDKADKIEQVFPQSNFYKELNTRFQLNDEQIKELFTTFKIESDLLGIQNIEDFVQISIKNNPFYYDNQTFVFLIEQALLTNQNTETILSCYCRIIKEQKYQKVDEVLNTLVQTDNELSILPLLIESIFYALKGYRLSENCITFLENNLDHDDQCIRSFSFKGLRSISIGNGYKSELFEDWCNSILENLSNVGVKIEKVNTYLDLLEVIVSLEFIDLDVFKKNNKDVWTRELIISNLFQHFKVTEIEQINFYSHWFTIQEKFNYQKSVKMLNLIMQKILNFKSITEIVDTFICVQSRLYNDVITILSNHECPYDTLKKDWCMEMMKNRLLRKEIDENYLNELCEGICAKFNIQFIENMFKCISRIDNLREFEDVIKFCSSNKNLNLDDLCFQNVDINQFKNLLEAKHICNKIDTLYNEKQSYKDLLFNNVCRLLKKKWTFDQLNELTKSFNLMKSNRKLENYINILELINQYNLSSSQYNKCIQLIRESNTFIQLLKELNKMVIENNFQLKGKVKSPIELLNELEKSNEDNLPLVQYIRTKLPKELGEIKRENLKSLIQHNQLPIAEWGVKQINHWSAEIKSTGKQFSNVEAIAVIKRANFLFTGYHLTDTQILCSLIALKTESKTRGKLLQVATGEGKSTIVCILAIINALKNKQVHVITSSPVLAERDSKHKVELFKMFHLTCNDNNDKTIYLYGRKDCYTADIVYGEISQFLFDTLRDQYSMLGTLGERKCEIAIVDEVDSMLIDEGSKIARLSSTAAGMDYFQVIYIFIWHRLLTIKERFIMFNNTMYVINGKIGFEDGKILLEYLDENNNILKIPDLEKYVSNNNDISDIGEIIPGDLDDYLKKCLDDYLTSLINEKKLEIPNNYKEFYETQKSKWIYNAIEALNYQENIHYVVQEGQIKPVDYFSTGIVQSSTNWSDGLHQFLQIKHNLKITSETFTTNFLSNVSFINNYKNVYGLTGTLGSAKGKNVLKDVYKVDLVNIPQLRQKQYLELETVLAQDETKWLEEICSTVLIETKKDRGVLIICENIAHANRLGDILRIQHRSTAVKLYTMNNMDQEKHVEKILPGEIIIATNLAGRGTDIQTDEIEEFGGLHVVLTFMPNNQRVEDQAFGRTARQGKRGTGLMILNLMDLIEYNNVNTKKIKFQRDINESHMLNEFQNNELKLIQIKDKLFKQFCLFLNEEIRRDIRNNQGSGSKTIELFKHVMPTVYETNLIAAIEEQWAIFLRKLDDNIMRLDNAEKECNRLIERLRKDYKEESLIKNSYYYTVIANDIMNEWSICDSSKVKRALNYFEKATKLDEANSGAAYLGIAWSSLMTQDKDYKKKAIESFEKSLKILSNEMAMLNSMQLLIEQKQSTFTGSDLYQQFTTKVTILGAYLNSVQSNVSTIKKSLRLIDLIEIKKQSNGNVLEKIESYYELERNNEQKLEINMTKKANYNLIFNDLTSREDSGIIDQALIIINNAYNKEILSSSYNGISITLKQVDLDRIKAMFNQDKEYLDLTKESTLDKLKTERTMWNTLRITSSYQVDLKIIHSDNKIEEFINKQINELITLIDTKTDDTLRFYIIIKRANVNGINNYFKNTTNNSTNLQVDFNGLEYDSVNEKLSSIKSKSINIEMVLTKLVLLSIINRNTRIDTATVYVTEQNLYEKVNRNELVKRVTELKNDDSCFYIKLESLQINQIESLISDCKEISFNISFIGIDFYNSINGLNGQGNFYFDNLNKTTSEIIINDLRKENIEFSLEFKDLTNDQVEYIVANANLAQENIQISKVKNLMELYTKGSIPTLELNEFTTKGIEYMIEINEKRFVPWRSVIAVAALGSLQITVGGVLIATGFGSTVGMGLITEGIADMLTVYRAYSNRQFTWNDYCKQKAVSLVISAVSMGYSKLKDAGKGVKTLVGSAGTEALEQAGTHFVTNTKTIGQTLTQSGKNLKSLAFKYTGVKAGEAVAREGLNSGIQHLSTFSFHLIKPQISESVQSRIRSTFSKSDLTRLLRKMYALDLQTKSKILQCKVDQIVADTINPQRDFARKQWDSIGLPLLKGILADVRNYGSAISMTIRIIGTLNGLYSLQTLIDNVYAELVKKLTQIDKNTMTITLILHRNLKIDKENARNIVVMLKNSQVIDENDNLKHSSNYSDVTDKCIELKKKLDKFGRENNQAAVAEFMKSFCDNFIQVEYDSFSIIIKSVADKITEQLIQIIESQLIQPWSTLAISSVTNSLSNRIQHNYLVDKDQNSDSQNEDQKKYDELKNKANLTEEDKVFMKNYGKYRTFAEQINYNSRDYCLAYTQCEVAYHAKTSSTVQNGKEVDKDVEKRADDVRNDKPATMAEISLMMEKYGIKLRIVNDKNYQRTDEEIEDGVEVIYIEKGSKDEKNVDQVGHAYYVDKNGNCYDVETNSNDCFYGIFSRLLEIKGINKSIQDIRNELADDIESNANYSKVMEAEKWIHDRHPQEANSLLFSAGFKLNLFKLNLSTKQLRALWAVGCLTVSFLKKHLISSKQFIWKKSENEDELKKEAKNITAEVLEKELAKLRLNPGGGIRSTNTVLLITSEEFCEIVNKAR</sequence>
<feature type="domain" description="Helicase ATP-binding" evidence="5">
    <location>
        <begin position="1944"/>
        <end position="2084"/>
    </location>
</feature>
<dbReference type="EMBL" id="CAJNOG010001455">
    <property type="protein sequence ID" value="CAF1444874.1"/>
    <property type="molecule type" value="Genomic_DNA"/>
</dbReference>
<dbReference type="InterPro" id="IPR014018">
    <property type="entry name" value="SecA_motor_DEAD"/>
</dbReference>
<reference evidence="9" key="1">
    <citation type="submission" date="2021-02" db="EMBL/GenBank/DDBJ databases">
        <authorList>
            <person name="Nowell W R."/>
        </authorList>
    </citation>
    <scope>NUCLEOTIDE SEQUENCE</scope>
</reference>
<evidence type="ECO:0000256" key="4">
    <source>
        <dbReference type="SAM" id="Coils"/>
    </source>
</evidence>
<dbReference type="InterPro" id="IPR016024">
    <property type="entry name" value="ARM-type_fold"/>
</dbReference>
<keyword evidence="1" id="KW-0963">Cytoplasm</keyword>
<protein>
    <recommendedName>
        <fullName evidence="11">Protein translocase subunit SecA</fullName>
    </recommendedName>
</protein>
<feature type="domain" description="SecA family profile" evidence="7">
    <location>
        <begin position="1817"/>
        <end position="2485"/>
    </location>
</feature>
<dbReference type="GO" id="GO:0006886">
    <property type="term" value="P:intracellular protein transport"/>
    <property type="evidence" value="ECO:0007669"/>
    <property type="project" value="InterPro"/>
</dbReference>
<dbReference type="PANTHER" id="PTHR30612">
    <property type="entry name" value="SECA INNER MEMBRANE COMPONENT OF SEC PROTEIN SECRETION SYSTEM"/>
    <property type="match status" value="1"/>
</dbReference>
<dbReference type="SMART" id="SM00957">
    <property type="entry name" value="SecA_DEAD"/>
    <property type="match status" value="1"/>
</dbReference>
<dbReference type="Gene3D" id="3.40.50.300">
    <property type="entry name" value="P-loop containing nucleotide triphosphate hydrolases"/>
    <property type="match status" value="2"/>
</dbReference>
<dbReference type="Proteomes" id="UP000663845">
    <property type="component" value="Unassembled WGS sequence"/>
</dbReference>
<proteinExistence type="predicted"/>
<dbReference type="PROSITE" id="PS51194">
    <property type="entry name" value="HELICASE_CTER"/>
    <property type="match status" value="1"/>
</dbReference>
<name>A0A819CGL6_9BILA</name>
<organism evidence="9 10">
    <name type="scientific">Adineta steineri</name>
    <dbReference type="NCBI Taxonomy" id="433720"/>
    <lineage>
        <taxon>Eukaryota</taxon>
        <taxon>Metazoa</taxon>
        <taxon>Spiralia</taxon>
        <taxon>Gnathifera</taxon>
        <taxon>Rotifera</taxon>
        <taxon>Eurotatoria</taxon>
        <taxon>Bdelloidea</taxon>
        <taxon>Adinetida</taxon>
        <taxon>Adinetidae</taxon>
        <taxon>Adineta</taxon>
    </lineage>
</organism>
<dbReference type="GO" id="GO:0006605">
    <property type="term" value="P:protein targeting"/>
    <property type="evidence" value="ECO:0007669"/>
    <property type="project" value="InterPro"/>
</dbReference>
<dbReference type="Gene3D" id="3.90.1440.10">
    <property type="entry name" value="SecA, preprotein cross-linking domain"/>
    <property type="match status" value="1"/>
</dbReference>
<dbReference type="Pfam" id="PF01043">
    <property type="entry name" value="SecA_PP_bind"/>
    <property type="match status" value="1"/>
</dbReference>
<dbReference type="InterPro" id="IPR011115">
    <property type="entry name" value="SecA_DEAD"/>
</dbReference>
<evidence type="ECO:0000259" key="7">
    <source>
        <dbReference type="PROSITE" id="PS51196"/>
    </source>
</evidence>
<evidence type="ECO:0000256" key="2">
    <source>
        <dbReference type="ARBA" id="ARBA00022927"/>
    </source>
</evidence>
<dbReference type="EMBL" id="CAJOAZ010001437">
    <property type="protein sequence ID" value="CAF3814730.1"/>
    <property type="molecule type" value="Genomic_DNA"/>
</dbReference>
<keyword evidence="3" id="KW-0811">Translocation</keyword>
<feature type="coiled-coil region" evidence="4">
    <location>
        <begin position="2558"/>
        <end position="2585"/>
    </location>
</feature>
<evidence type="ECO:0000313" key="10">
    <source>
        <dbReference type="Proteomes" id="UP000663844"/>
    </source>
</evidence>
<comment type="caution">
    <text evidence="9">The sequence shown here is derived from an EMBL/GenBank/DDBJ whole genome shotgun (WGS) entry which is preliminary data.</text>
</comment>
<dbReference type="PRINTS" id="PR00906">
    <property type="entry name" value="SECA"/>
</dbReference>
<keyword evidence="4" id="KW-0175">Coiled coil</keyword>
<evidence type="ECO:0000256" key="3">
    <source>
        <dbReference type="ARBA" id="ARBA00023010"/>
    </source>
</evidence>
<evidence type="ECO:0000313" key="8">
    <source>
        <dbReference type="EMBL" id="CAF1444874.1"/>
    </source>
</evidence>
<keyword evidence="2" id="KW-0653">Protein transport</keyword>
<evidence type="ECO:0000256" key="1">
    <source>
        <dbReference type="ARBA" id="ARBA00022490"/>
    </source>
</evidence>
<dbReference type="InterPro" id="IPR027417">
    <property type="entry name" value="P-loop_NTPase"/>
</dbReference>
<dbReference type="InterPro" id="IPR011130">
    <property type="entry name" value="SecA_preprotein_X-link_dom"/>
</dbReference>
<dbReference type="SUPFAM" id="SSF48371">
    <property type="entry name" value="ARM repeat"/>
    <property type="match status" value="1"/>
</dbReference>
<dbReference type="GO" id="GO:0005524">
    <property type="term" value="F:ATP binding"/>
    <property type="evidence" value="ECO:0007669"/>
    <property type="project" value="InterPro"/>
</dbReference>
<dbReference type="SUPFAM" id="SSF81767">
    <property type="entry name" value="Pre-protein crosslinking domain of SecA"/>
    <property type="match status" value="1"/>
</dbReference>
<evidence type="ECO:0000259" key="5">
    <source>
        <dbReference type="PROSITE" id="PS51192"/>
    </source>
</evidence>
<gene>
    <name evidence="8" type="ORF">JYZ213_LOCUS40344</name>
    <name evidence="9" type="ORF">OXD698_LOCUS19056</name>
</gene>
<dbReference type="Pfam" id="PF00271">
    <property type="entry name" value="Helicase_C"/>
    <property type="match status" value="1"/>
</dbReference>
<dbReference type="InterPro" id="IPR000185">
    <property type="entry name" value="SecA"/>
</dbReference>
<dbReference type="InterPro" id="IPR014001">
    <property type="entry name" value="Helicase_ATP-bd"/>
</dbReference>
<dbReference type="Proteomes" id="UP000663844">
    <property type="component" value="Unassembled WGS sequence"/>
</dbReference>
<evidence type="ECO:0000313" key="9">
    <source>
        <dbReference type="EMBL" id="CAF3814730.1"/>
    </source>
</evidence>
<dbReference type="Pfam" id="PF07517">
    <property type="entry name" value="SecA_DEAD"/>
    <property type="match status" value="1"/>
</dbReference>
<dbReference type="GO" id="GO:0017038">
    <property type="term" value="P:protein import"/>
    <property type="evidence" value="ECO:0007669"/>
    <property type="project" value="InterPro"/>
</dbReference>
<keyword evidence="2" id="KW-0813">Transport</keyword>
<feature type="domain" description="Helicase C-terminal" evidence="6">
    <location>
        <begin position="2328"/>
        <end position="2495"/>
    </location>
</feature>